<reference evidence="1" key="1">
    <citation type="submission" date="2023-07" db="EMBL/GenBank/DDBJ databases">
        <title>draft genome sequence of fig (Ficus carica).</title>
        <authorList>
            <person name="Takahashi T."/>
            <person name="Nishimura K."/>
        </authorList>
    </citation>
    <scope>NUCLEOTIDE SEQUENCE</scope>
</reference>
<gene>
    <name evidence="1" type="ORF">TIFTF001_025156</name>
</gene>
<sequence length="128" mass="14078">MSISGRGEKSVKFDIDPITFTETDANGVHFPQNDALVIEAIIGNHTVCRILVDNGRGNIIPEGVIRLHLTVSDQPHTSTFPSLIRIGQVKGTQYESQLTYSDAVHTYADLRRVPPAVEVRIVVTSTRP</sequence>
<dbReference type="AlphaFoldDB" id="A0AA88AYK3"/>
<evidence type="ECO:0000313" key="1">
    <source>
        <dbReference type="EMBL" id="GMN56041.1"/>
    </source>
</evidence>
<dbReference type="EMBL" id="BTGU01000061">
    <property type="protein sequence ID" value="GMN56041.1"/>
    <property type="molecule type" value="Genomic_DNA"/>
</dbReference>
<organism evidence="1 2">
    <name type="scientific">Ficus carica</name>
    <name type="common">Common fig</name>
    <dbReference type="NCBI Taxonomy" id="3494"/>
    <lineage>
        <taxon>Eukaryota</taxon>
        <taxon>Viridiplantae</taxon>
        <taxon>Streptophyta</taxon>
        <taxon>Embryophyta</taxon>
        <taxon>Tracheophyta</taxon>
        <taxon>Spermatophyta</taxon>
        <taxon>Magnoliopsida</taxon>
        <taxon>eudicotyledons</taxon>
        <taxon>Gunneridae</taxon>
        <taxon>Pentapetalae</taxon>
        <taxon>rosids</taxon>
        <taxon>fabids</taxon>
        <taxon>Rosales</taxon>
        <taxon>Moraceae</taxon>
        <taxon>Ficeae</taxon>
        <taxon>Ficus</taxon>
    </lineage>
</organism>
<protein>
    <submittedName>
        <fullName evidence="1">Uncharacterized protein</fullName>
    </submittedName>
</protein>
<name>A0AA88AYK3_FICCA</name>
<accession>A0AA88AYK3</accession>
<evidence type="ECO:0000313" key="2">
    <source>
        <dbReference type="Proteomes" id="UP001187192"/>
    </source>
</evidence>
<comment type="caution">
    <text evidence="1">The sequence shown here is derived from an EMBL/GenBank/DDBJ whole genome shotgun (WGS) entry which is preliminary data.</text>
</comment>
<proteinExistence type="predicted"/>
<dbReference type="Proteomes" id="UP001187192">
    <property type="component" value="Unassembled WGS sequence"/>
</dbReference>
<keyword evidence="2" id="KW-1185">Reference proteome</keyword>